<evidence type="ECO:0000313" key="1">
    <source>
        <dbReference type="EMBL" id="PHK95714.1"/>
    </source>
</evidence>
<dbReference type="OrthoDB" id="7260461at2"/>
<evidence type="ECO:0000313" key="2">
    <source>
        <dbReference type="Proteomes" id="UP000223527"/>
    </source>
</evidence>
<name>A0A2C7AF67_9PROT</name>
<organism evidence="1 2">
    <name type="scientific">Teichococcus rhizosphaerae</name>
    <dbReference type="NCBI Taxonomy" id="1335062"/>
    <lineage>
        <taxon>Bacteria</taxon>
        <taxon>Pseudomonadati</taxon>
        <taxon>Pseudomonadota</taxon>
        <taxon>Alphaproteobacteria</taxon>
        <taxon>Acetobacterales</taxon>
        <taxon>Roseomonadaceae</taxon>
        <taxon>Roseomonas</taxon>
    </lineage>
</organism>
<accession>A0A2C7AF67</accession>
<dbReference type="EMBL" id="PDNU01000008">
    <property type="protein sequence ID" value="PHK95714.1"/>
    <property type="molecule type" value="Genomic_DNA"/>
</dbReference>
<comment type="caution">
    <text evidence="1">The sequence shown here is derived from an EMBL/GenBank/DDBJ whole genome shotgun (WGS) entry which is preliminary data.</text>
</comment>
<keyword evidence="2" id="KW-1185">Reference proteome</keyword>
<reference evidence="1 2" key="1">
    <citation type="submission" date="2017-10" db="EMBL/GenBank/DDBJ databases">
        <authorList>
            <person name="Banno H."/>
            <person name="Chua N.-H."/>
        </authorList>
    </citation>
    <scope>NUCLEOTIDE SEQUENCE [LARGE SCALE GENOMIC DNA]</scope>
    <source>
        <strain evidence="1 2">YW11</strain>
    </source>
</reference>
<dbReference type="Proteomes" id="UP000223527">
    <property type="component" value="Unassembled WGS sequence"/>
</dbReference>
<gene>
    <name evidence="1" type="ORF">CR162_07690</name>
</gene>
<dbReference type="AlphaFoldDB" id="A0A2C7AF67"/>
<protein>
    <submittedName>
        <fullName evidence="1">Uncharacterized protein</fullName>
    </submittedName>
</protein>
<dbReference type="RefSeq" id="WP_099094945.1">
    <property type="nucleotide sequence ID" value="NZ_PDNU01000008.1"/>
</dbReference>
<proteinExistence type="predicted"/>
<sequence>MIASPGLIGLPGAGVPLRALGAEHTGRVLVGRMGDAMAQDASGAWWPAPPHMARFTGTGRRLLVEAARRNAIRNPRGEGARTGAWTSRLPHNWNILGSTTLSIKILGGGTEDGIPFVDVRLSGTNGSSASWALCFERSETVAASMNEVWTGSVFCRVLAGSVASFTTLGVTVRYRNENGGALISSLAPLRSGPSLAQSRTASNATAPSGTAFVVPGLEFRAPSGAALDVTLRIGAPQLEPGHAMSSPVLPPAGLLVSGSRAADVPVWTPPGGFGTAGTLVLEAMLPNLALFGTSQGLAQLDDGTDANRLVVRNTSGGAEVFGVAESGGATLAALSGGSMTPGTPFRAALAWAPDGLAFCMAGRPVQSAAVSVPPGLSRLLVGHASTALNRAANGELGSIDYRPQRLPDAMLRALTAAA</sequence>